<reference evidence="3" key="2">
    <citation type="submission" date="2025-08" db="UniProtKB">
        <authorList>
            <consortium name="Ensembl"/>
        </authorList>
    </citation>
    <scope>IDENTIFICATION</scope>
</reference>
<dbReference type="SMART" id="SM00462">
    <property type="entry name" value="PTB"/>
    <property type="match status" value="1"/>
</dbReference>
<name>A0A3Q1HN53_ANATE</name>
<sequence>MLLKPKYGRFRNESVTSSDDLMQSLAMSGKVVATPVVPSSTPSLPLPPLPPLDHSARSSSSAGATALADSPCLDGEQDTATTFCMLIPKMPQWKFSNSLLSRSPSNSSSSSSSSKDSGKAAAAPSQASPSSTSHRNSGATSASGPVASLAAVLNSCDPVCVTPCSLQAIRGQRAVAVANSAGAGGHGFGSPDVMASTGGSSGSRSGMNRRTRVEGMWLGGEDFNQKGSFIHKPSQGWLHPDKKIAGPGASYIVRYMGCIEVLKSMRSLDFNTRTQVTREAINRLCDAVPGGKGAWKKKAVNKALHIAVNISIDGLGLLIPTTRQDTPDYVAYVAKDPVNQRACHILECSDGLAQSVISTIGQAFELQFKQYLHSPPKTMASMERSVRQEEPVWGEEEDFSEHDYYNSIPGKEPPVGGVVDSRLRSSGALLGHIHTQPQSKTAAQVCDLA</sequence>
<feature type="compositionally biased region" description="Low complexity" evidence="1">
    <location>
        <begin position="98"/>
        <end position="133"/>
    </location>
</feature>
<reference evidence="3" key="1">
    <citation type="submission" date="2021-04" db="EMBL/GenBank/DDBJ databases">
        <authorList>
            <consortium name="Wellcome Sanger Institute Data Sharing"/>
        </authorList>
    </citation>
    <scope>NUCLEOTIDE SEQUENCE [LARGE SCALE GENOMIC DNA]</scope>
</reference>
<dbReference type="SUPFAM" id="SSF50729">
    <property type="entry name" value="PH domain-like"/>
    <property type="match status" value="1"/>
</dbReference>
<dbReference type="PROSITE" id="PS01179">
    <property type="entry name" value="PID"/>
    <property type="match status" value="1"/>
</dbReference>
<dbReference type="CDD" id="cd01209">
    <property type="entry name" value="PTB_Shc"/>
    <property type="match status" value="1"/>
</dbReference>
<dbReference type="GO" id="GO:0005886">
    <property type="term" value="C:plasma membrane"/>
    <property type="evidence" value="ECO:0007669"/>
    <property type="project" value="TreeGrafter"/>
</dbReference>
<evidence type="ECO:0000313" key="3">
    <source>
        <dbReference type="Ensembl" id="ENSATEP00000006528.1"/>
    </source>
</evidence>
<feature type="domain" description="PID" evidence="2">
    <location>
        <begin position="246"/>
        <end position="395"/>
    </location>
</feature>
<dbReference type="GO" id="GO:0007169">
    <property type="term" value="P:cell surface receptor protein tyrosine kinase signaling pathway"/>
    <property type="evidence" value="ECO:0007669"/>
    <property type="project" value="TreeGrafter"/>
</dbReference>
<accession>A0A3Q1HN53</accession>
<dbReference type="AlphaFoldDB" id="A0A3Q1HN53"/>
<evidence type="ECO:0000256" key="1">
    <source>
        <dbReference type="SAM" id="MobiDB-lite"/>
    </source>
</evidence>
<dbReference type="InParanoid" id="A0A3Q1HN53"/>
<feature type="compositionally biased region" description="Polar residues" evidence="1">
    <location>
        <begin position="134"/>
        <end position="143"/>
    </location>
</feature>
<dbReference type="PRINTS" id="PR00629">
    <property type="entry name" value="SHCPIDOMAIN"/>
</dbReference>
<dbReference type="Pfam" id="PF00640">
    <property type="entry name" value="PID"/>
    <property type="match status" value="2"/>
</dbReference>
<dbReference type="GeneTree" id="ENSGT00950000182870"/>
<dbReference type="InterPro" id="IPR006019">
    <property type="entry name" value="PID_Shc-like"/>
</dbReference>
<reference evidence="3" key="3">
    <citation type="submission" date="2025-09" db="UniProtKB">
        <authorList>
            <consortium name="Ensembl"/>
        </authorList>
    </citation>
    <scope>IDENTIFICATION</scope>
</reference>
<feature type="region of interest" description="Disordered" evidence="1">
    <location>
        <begin position="35"/>
        <end position="72"/>
    </location>
</feature>
<dbReference type="GO" id="GO:0030971">
    <property type="term" value="F:receptor tyrosine kinase binding"/>
    <property type="evidence" value="ECO:0007669"/>
    <property type="project" value="TreeGrafter"/>
</dbReference>
<feature type="region of interest" description="Disordered" evidence="1">
    <location>
        <begin position="98"/>
        <end position="143"/>
    </location>
</feature>
<dbReference type="PANTHER" id="PTHR10337">
    <property type="entry name" value="SHC TRANSFORMING PROTEIN"/>
    <property type="match status" value="1"/>
</dbReference>
<evidence type="ECO:0000313" key="4">
    <source>
        <dbReference type="Proteomes" id="UP000265040"/>
    </source>
</evidence>
<feature type="compositionally biased region" description="Low complexity" evidence="1">
    <location>
        <begin position="57"/>
        <end position="70"/>
    </location>
</feature>
<dbReference type="OrthoDB" id="9938362at2759"/>
<feature type="region of interest" description="Disordered" evidence="1">
    <location>
        <begin position="186"/>
        <end position="208"/>
    </location>
</feature>
<keyword evidence="4" id="KW-1185">Reference proteome</keyword>
<protein>
    <recommendedName>
        <fullName evidence="2">PID domain-containing protein</fullName>
    </recommendedName>
</protein>
<evidence type="ECO:0000259" key="2">
    <source>
        <dbReference type="PROSITE" id="PS01179"/>
    </source>
</evidence>
<feature type="compositionally biased region" description="Low complexity" evidence="1">
    <location>
        <begin position="196"/>
        <end position="208"/>
    </location>
</feature>
<dbReference type="Proteomes" id="UP000265040">
    <property type="component" value="Chromosome 4"/>
</dbReference>
<dbReference type="Gene3D" id="2.30.29.30">
    <property type="entry name" value="Pleckstrin-homology domain (PH domain)/Phosphotyrosine-binding domain (PTB)"/>
    <property type="match status" value="1"/>
</dbReference>
<organism evidence="3 4">
    <name type="scientific">Anabas testudineus</name>
    <name type="common">Climbing perch</name>
    <name type="synonym">Anthias testudineus</name>
    <dbReference type="NCBI Taxonomy" id="64144"/>
    <lineage>
        <taxon>Eukaryota</taxon>
        <taxon>Metazoa</taxon>
        <taxon>Chordata</taxon>
        <taxon>Craniata</taxon>
        <taxon>Vertebrata</taxon>
        <taxon>Euteleostomi</taxon>
        <taxon>Actinopterygii</taxon>
        <taxon>Neopterygii</taxon>
        <taxon>Teleostei</taxon>
        <taxon>Neoteleostei</taxon>
        <taxon>Acanthomorphata</taxon>
        <taxon>Anabantaria</taxon>
        <taxon>Anabantiformes</taxon>
        <taxon>Anabantoidei</taxon>
        <taxon>Anabantidae</taxon>
        <taxon>Anabas</taxon>
    </lineage>
</organism>
<dbReference type="PANTHER" id="PTHR10337:SF5">
    <property type="entry name" value="SHC-TRANSFORMING PROTEIN 2"/>
    <property type="match status" value="1"/>
</dbReference>
<dbReference type="InterPro" id="IPR011993">
    <property type="entry name" value="PH-like_dom_sf"/>
</dbReference>
<dbReference type="GO" id="GO:0035556">
    <property type="term" value="P:intracellular signal transduction"/>
    <property type="evidence" value="ECO:0007669"/>
    <property type="project" value="InterPro"/>
</dbReference>
<proteinExistence type="predicted"/>
<dbReference type="Ensembl" id="ENSATET00000006638.3">
    <property type="protein sequence ID" value="ENSATEP00000006528.1"/>
    <property type="gene ID" value="ENSATEG00000004501.3"/>
</dbReference>
<dbReference type="InterPro" id="IPR006020">
    <property type="entry name" value="PTB/PI_dom"/>
</dbReference>
<dbReference type="InterPro" id="IPR051235">
    <property type="entry name" value="CEP152/SHC-Transforming"/>
</dbReference>